<feature type="transmembrane region" description="Helical" evidence="1">
    <location>
        <begin position="67"/>
        <end position="85"/>
    </location>
</feature>
<dbReference type="EMBL" id="BOPG01000004">
    <property type="protein sequence ID" value="GIJ53050.1"/>
    <property type="molecule type" value="Genomic_DNA"/>
</dbReference>
<evidence type="ECO:0000313" key="3">
    <source>
        <dbReference type="Proteomes" id="UP000612585"/>
    </source>
</evidence>
<name>A0A8J4DW39_9ACTN</name>
<feature type="transmembrane region" description="Helical" evidence="1">
    <location>
        <begin position="153"/>
        <end position="171"/>
    </location>
</feature>
<sequence>MSMLIALIIAAEIGFWVTLGAGLAARYLLRWRRVSTVLLVCVPLIDVVLLVATIIDLRRGAEPEWGHGLAALYIGFSVAFGKDMIRWADERFARRFAGGPEPWKPPTHGWAKTAYEWKAWGKAMLGWAVAAVLLGLGYLLVDDPDKGRTLLGWALKPAVPLAIWFIFWPLWETMFPSKPKKAKAPLERMKDLLDR</sequence>
<keyword evidence="1" id="KW-0812">Transmembrane</keyword>
<dbReference type="Proteomes" id="UP000612585">
    <property type="component" value="Unassembled WGS sequence"/>
</dbReference>
<feature type="transmembrane region" description="Helical" evidence="1">
    <location>
        <begin position="124"/>
        <end position="141"/>
    </location>
</feature>
<feature type="transmembrane region" description="Helical" evidence="1">
    <location>
        <begin position="36"/>
        <end position="55"/>
    </location>
</feature>
<protein>
    <submittedName>
        <fullName evidence="2">Uncharacterized protein</fullName>
    </submittedName>
</protein>
<reference evidence="2" key="1">
    <citation type="submission" date="2021-01" db="EMBL/GenBank/DDBJ databases">
        <title>Whole genome shotgun sequence of Virgisporangium aurantiacum NBRC 16421.</title>
        <authorList>
            <person name="Komaki H."/>
            <person name="Tamura T."/>
        </authorList>
    </citation>
    <scope>NUCLEOTIDE SEQUENCE</scope>
    <source>
        <strain evidence="2">NBRC 16421</strain>
    </source>
</reference>
<keyword evidence="3" id="KW-1185">Reference proteome</keyword>
<evidence type="ECO:0000313" key="2">
    <source>
        <dbReference type="EMBL" id="GIJ53050.1"/>
    </source>
</evidence>
<keyword evidence="1" id="KW-0472">Membrane</keyword>
<evidence type="ECO:0000256" key="1">
    <source>
        <dbReference type="SAM" id="Phobius"/>
    </source>
</evidence>
<dbReference type="AlphaFoldDB" id="A0A8J4DW39"/>
<organism evidence="2 3">
    <name type="scientific">Virgisporangium aurantiacum</name>
    <dbReference type="NCBI Taxonomy" id="175570"/>
    <lineage>
        <taxon>Bacteria</taxon>
        <taxon>Bacillati</taxon>
        <taxon>Actinomycetota</taxon>
        <taxon>Actinomycetes</taxon>
        <taxon>Micromonosporales</taxon>
        <taxon>Micromonosporaceae</taxon>
        <taxon>Virgisporangium</taxon>
    </lineage>
</organism>
<accession>A0A8J4DW39</accession>
<proteinExistence type="predicted"/>
<feature type="transmembrane region" description="Helical" evidence="1">
    <location>
        <begin position="6"/>
        <end position="29"/>
    </location>
</feature>
<comment type="caution">
    <text evidence="2">The sequence shown here is derived from an EMBL/GenBank/DDBJ whole genome shotgun (WGS) entry which is preliminary data.</text>
</comment>
<keyword evidence="1" id="KW-1133">Transmembrane helix</keyword>
<gene>
    <name evidence="2" type="ORF">Vau01_005660</name>
</gene>